<dbReference type="GO" id="GO:0016020">
    <property type="term" value="C:membrane"/>
    <property type="evidence" value="ECO:0007669"/>
    <property type="project" value="InterPro"/>
</dbReference>
<dbReference type="InterPro" id="IPR007352">
    <property type="entry name" value="DUF420"/>
</dbReference>
<dbReference type="Pfam" id="PF04238">
    <property type="entry name" value="DUF420"/>
    <property type="match status" value="1"/>
</dbReference>
<dbReference type="InterPro" id="IPR013833">
    <property type="entry name" value="Cyt_c_oxidase_su3_a-hlx"/>
</dbReference>
<dbReference type="InterPro" id="IPR035973">
    <property type="entry name" value="Cyt_c_oxidase_su3-like_sf"/>
</dbReference>
<accession>A0A3R9PMI2</accession>
<keyword evidence="3" id="KW-1185">Reference proteome</keyword>
<feature type="transmembrane region" description="Helical" evidence="1">
    <location>
        <begin position="20"/>
        <end position="42"/>
    </location>
</feature>
<dbReference type="Proteomes" id="UP000275076">
    <property type="component" value="Unassembled WGS sequence"/>
</dbReference>
<comment type="caution">
    <text evidence="2">The sequence shown here is derived from an EMBL/GenBank/DDBJ whole genome shotgun (WGS) entry which is preliminary data.</text>
</comment>
<keyword evidence="1" id="KW-1133">Transmembrane helix</keyword>
<dbReference type="AlphaFoldDB" id="A0A3R9PMI2"/>
<organism evidence="2 3">
    <name type="scientific">Salibacterium salarium</name>
    <dbReference type="NCBI Taxonomy" id="284579"/>
    <lineage>
        <taxon>Bacteria</taxon>
        <taxon>Bacillati</taxon>
        <taxon>Bacillota</taxon>
        <taxon>Bacilli</taxon>
        <taxon>Bacillales</taxon>
        <taxon>Bacillaceae</taxon>
    </lineage>
</organism>
<protein>
    <submittedName>
        <fullName evidence="2">DUF420 domain-containing protein</fullName>
    </submittedName>
</protein>
<feature type="transmembrane region" description="Helical" evidence="1">
    <location>
        <begin position="94"/>
        <end position="116"/>
    </location>
</feature>
<dbReference type="SUPFAM" id="SSF81452">
    <property type="entry name" value="Cytochrome c oxidase subunit III-like"/>
    <property type="match status" value="1"/>
</dbReference>
<evidence type="ECO:0000313" key="2">
    <source>
        <dbReference type="EMBL" id="RSL34092.1"/>
    </source>
</evidence>
<evidence type="ECO:0000256" key="1">
    <source>
        <dbReference type="SAM" id="Phobius"/>
    </source>
</evidence>
<dbReference type="Gene3D" id="1.20.120.80">
    <property type="entry name" value="Cytochrome c oxidase, subunit III, four-helix bundle"/>
    <property type="match status" value="1"/>
</dbReference>
<keyword evidence="1" id="KW-0472">Membrane</keyword>
<sequence>MNILEKTTFNEGGKNVANVLPLLSTLCIIISAVFVAAGWYFIKQGKRLFHQRMMITGAVFAILFLIIYISRTIFIGNTSFGGPAAAAPYYTAFLVFHICLAVTGLVFGGVTMRLAWKGNFLKHKKAGPWAAVIWFFSAATGVVVYLILYIFWGPGPTTNLLRAIFG</sequence>
<dbReference type="PANTHER" id="PTHR37692:SF1">
    <property type="entry name" value="DUF420 DOMAIN-CONTAINING PROTEIN"/>
    <property type="match status" value="1"/>
</dbReference>
<feature type="transmembrane region" description="Helical" evidence="1">
    <location>
        <begin position="54"/>
        <end position="74"/>
    </location>
</feature>
<reference evidence="2 3" key="1">
    <citation type="submission" date="2018-10" db="EMBL/GenBank/DDBJ databases">
        <title>Draft genome sequence of Bacillus salarius IM0101, isolated from a hypersaline soil in Inner Mongolia, China.</title>
        <authorList>
            <person name="Yamprayoonswat W."/>
            <person name="Boonvisut S."/>
            <person name="Jumpathong W."/>
            <person name="Sittihan S."/>
            <person name="Ruangsuj P."/>
            <person name="Wanthongcharoen S."/>
            <person name="Thongpramul N."/>
            <person name="Pimmason S."/>
            <person name="Yu B."/>
            <person name="Yasawong M."/>
        </authorList>
    </citation>
    <scope>NUCLEOTIDE SEQUENCE [LARGE SCALE GENOMIC DNA]</scope>
    <source>
        <strain evidence="2 3">IM0101</strain>
    </source>
</reference>
<dbReference type="RefSeq" id="WP_125554920.1">
    <property type="nucleotide sequence ID" value="NZ_RBVX01000004.1"/>
</dbReference>
<evidence type="ECO:0000313" key="3">
    <source>
        <dbReference type="Proteomes" id="UP000275076"/>
    </source>
</evidence>
<dbReference type="PANTHER" id="PTHR37692">
    <property type="entry name" value="HYPOTHETICAL MEMBRANE SPANNING PROTEIN"/>
    <property type="match status" value="1"/>
</dbReference>
<gene>
    <name evidence="2" type="ORF">D7Z54_05850</name>
</gene>
<proteinExistence type="predicted"/>
<dbReference type="GO" id="GO:0022904">
    <property type="term" value="P:respiratory electron transport chain"/>
    <property type="evidence" value="ECO:0007669"/>
    <property type="project" value="InterPro"/>
</dbReference>
<keyword evidence="1" id="KW-0812">Transmembrane</keyword>
<dbReference type="OrthoDB" id="2375575at2"/>
<dbReference type="EMBL" id="RBVX01000004">
    <property type="protein sequence ID" value="RSL34092.1"/>
    <property type="molecule type" value="Genomic_DNA"/>
</dbReference>
<name>A0A3R9PMI2_9BACI</name>
<feature type="transmembrane region" description="Helical" evidence="1">
    <location>
        <begin position="128"/>
        <end position="152"/>
    </location>
</feature>
<dbReference type="GO" id="GO:0004129">
    <property type="term" value="F:cytochrome-c oxidase activity"/>
    <property type="evidence" value="ECO:0007669"/>
    <property type="project" value="InterPro"/>
</dbReference>